<dbReference type="InterPro" id="IPR015500">
    <property type="entry name" value="Peptidase_S8_subtilisin-rel"/>
</dbReference>
<dbReference type="Pfam" id="PF00082">
    <property type="entry name" value="Peptidase_S8"/>
    <property type="match status" value="1"/>
</dbReference>
<feature type="domain" description="Peptidase S8/S53" evidence="5">
    <location>
        <begin position="13"/>
        <end position="175"/>
    </location>
</feature>
<keyword evidence="7" id="KW-1185">Reference proteome</keyword>
<dbReference type="Proteomes" id="UP000027746">
    <property type="component" value="Unassembled WGS sequence"/>
</dbReference>
<organism evidence="6 7">
    <name type="scientific">Pseudosulfitobacter pseudonitzschiae</name>
    <dbReference type="NCBI Taxonomy" id="1402135"/>
    <lineage>
        <taxon>Bacteria</taxon>
        <taxon>Pseudomonadati</taxon>
        <taxon>Pseudomonadota</taxon>
        <taxon>Alphaproteobacteria</taxon>
        <taxon>Rhodobacterales</taxon>
        <taxon>Roseobacteraceae</taxon>
        <taxon>Pseudosulfitobacter</taxon>
    </lineage>
</organism>
<comment type="caution">
    <text evidence="4">Lacks conserved residue(s) required for the propagation of feature annotation.</text>
</comment>
<evidence type="ECO:0000259" key="5">
    <source>
        <dbReference type="Pfam" id="PF00082"/>
    </source>
</evidence>
<dbReference type="RefSeq" id="WP_037930668.1">
    <property type="nucleotide sequence ID" value="NZ_CP054603.1"/>
</dbReference>
<dbReference type="SUPFAM" id="SSF52743">
    <property type="entry name" value="Subtilisin-like"/>
    <property type="match status" value="1"/>
</dbReference>
<keyword evidence="1" id="KW-0645">Protease</keyword>
<name>A0A073IWK1_9RHOB</name>
<comment type="caution">
    <text evidence="6">The sequence shown here is derived from an EMBL/GenBank/DDBJ whole genome shotgun (WGS) entry which is preliminary data.</text>
</comment>
<dbReference type="EMBL" id="JAMD01000018">
    <property type="protein sequence ID" value="KEJ94129.1"/>
    <property type="molecule type" value="Genomic_DNA"/>
</dbReference>
<dbReference type="AlphaFoldDB" id="A0A073IWK1"/>
<reference evidence="6 7" key="1">
    <citation type="submission" date="2014-01" db="EMBL/GenBank/DDBJ databases">
        <title>Sulfitobacter sp. H3 (MCCC 1A00686) Genome Sequencing.</title>
        <authorList>
            <person name="Lai Q."/>
            <person name="Hong Z."/>
        </authorList>
    </citation>
    <scope>NUCLEOTIDE SEQUENCE [LARGE SCALE GENOMIC DNA]</scope>
    <source>
        <strain evidence="6 7">H3</strain>
    </source>
</reference>
<dbReference type="GO" id="GO:0016020">
    <property type="term" value="C:membrane"/>
    <property type="evidence" value="ECO:0007669"/>
    <property type="project" value="TreeGrafter"/>
</dbReference>
<keyword evidence="2" id="KW-0378">Hydrolase</keyword>
<gene>
    <name evidence="6" type="ORF">SUH3_08310</name>
</gene>
<dbReference type="PRINTS" id="PR00723">
    <property type="entry name" value="SUBTILISIN"/>
</dbReference>
<evidence type="ECO:0000256" key="1">
    <source>
        <dbReference type="ARBA" id="ARBA00022670"/>
    </source>
</evidence>
<dbReference type="PROSITE" id="PS51892">
    <property type="entry name" value="SUBTILASE"/>
    <property type="match status" value="1"/>
</dbReference>
<dbReference type="GeneID" id="68872147"/>
<proteinExistence type="inferred from homology"/>
<dbReference type="PANTHER" id="PTHR42884">
    <property type="entry name" value="PROPROTEIN CONVERTASE SUBTILISIN/KEXIN-RELATED"/>
    <property type="match status" value="1"/>
</dbReference>
<dbReference type="InterPro" id="IPR000209">
    <property type="entry name" value="Peptidase_S8/S53_dom"/>
</dbReference>
<dbReference type="GO" id="GO:0016485">
    <property type="term" value="P:protein processing"/>
    <property type="evidence" value="ECO:0007669"/>
    <property type="project" value="TreeGrafter"/>
</dbReference>
<dbReference type="GO" id="GO:0004252">
    <property type="term" value="F:serine-type endopeptidase activity"/>
    <property type="evidence" value="ECO:0007669"/>
    <property type="project" value="InterPro"/>
</dbReference>
<evidence type="ECO:0000256" key="4">
    <source>
        <dbReference type="PROSITE-ProRule" id="PRU01240"/>
    </source>
</evidence>
<protein>
    <recommendedName>
        <fullName evidence="5">Peptidase S8/S53 domain-containing protein</fullName>
    </recommendedName>
</protein>
<dbReference type="PANTHER" id="PTHR42884:SF14">
    <property type="entry name" value="NEUROENDOCRINE CONVERTASE 1"/>
    <property type="match status" value="1"/>
</dbReference>
<accession>A0A073IWK1</accession>
<comment type="similarity">
    <text evidence="4">Belongs to the peptidase S8 family.</text>
</comment>
<dbReference type="OrthoDB" id="5405281at2"/>
<dbReference type="InterPro" id="IPR022398">
    <property type="entry name" value="Peptidase_S8_His-AS"/>
</dbReference>
<dbReference type="PROSITE" id="PS00137">
    <property type="entry name" value="SUBTILASE_HIS"/>
    <property type="match status" value="1"/>
</dbReference>
<dbReference type="InterPro" id="IPR036852">
    <property type="entry name" value="Peptidase_S8/S53_dom_sf"/>
</dbReference>
<evidence type="ECO:0000313" key="7">
    <source>
        <dbReference type="Proteomes" id="UP000027746"/>
    </source>
</evidence>
<evidence type="ECO:0000313" key="6">
    <source>
        <dbReference type="EMBL" id="KEJ94129.1"/>
    </source>
</evidence>
<evidence type="ECO:0000256" key="3">
    <source>
        <dbReference type="ARBA" id="ARBA00022825"/>
    </source>
</evidence>
<evidence type="ECO:0000256" key="2">
    <source>
        <dbReference type="ARBA" id="ARBA00022801"/>
    </source>
</evidence>
<keyword evidence="3" id="KW-0720">Serine protease</keyword>
<sequence>MGDIETIWAEFDGTGVNVGIFDDGVEQDHVDLRDNYNESLEYYADDGEPNTTYDGHGTSVAGIIAASNNDTGGVGVAWGAQITGMDFINDYADLAYISAFDVTNHSWGYGSDFLDYGDIGDYNSQLYWESRDFQNGIDVGRGGLGSIAVKAAGNEAANAQGEGLNSAHTVITVGAGPVRAGAGLFQLRPQPVGLGGRRGLYHRPVGGRRLQRQQRSGL</sequence>
<dbReference type="Gene3D" id="3.40.50.200">
    <property type="entry name" value="Peptidase S8/S53 domain"/>
    <property type="match status" value="1"/>
</dbReference>